<feature type="domain" description="Copper amine oxidase-like N-terminal" evidence="2">
    <location>
        <begin position="434"/>
        <end position="541"/>
    </location>
</feature>
<evidence type="ECO:0000313" key="4">
    <source>
        <dbReference type="Proteomes" id="UP000003379"/>
    </source>
</evidence>
<dbReference type="RefSeq" id="WP_009528692.1">
    <property type="nucleotide sequence ID" value="NZ_JH414597.1"/>
</dbReference>
<evidence type="ECO:0000313" key="3">
    <source>
        <dbReference type="EMBL" id="EHL18784.1"/>
    </source>
</evidence>
<gene>
    <name evidence="3" type="ORF">HMPREF9628_00470</name>
</gene>
<feature type="chain" id="PRO_5003528539" description="Copper amine oxidase-like N-terminal domain-containing protein" evidence="1">
    <location>
        <begin position="25"/>
        <end position="544"/>
    </location>
</feature>
<dbReference type="HOGENOM" id="CLU_491559_0_0_9"/>
<dbReference type="Pfam" id="PF07833">
    <property type="entry name" value="Cu_amine_oxidN1"/>
    <property type="match status" value="1"/>
</dbReference>
<protein>
    <recommendedName>
        <fullName evidence="2">Copper amine oxidase-like N-terminal domain-containing protein</fullName>
    </recommendedName>
</protein>
<evidence type="ECO:0000259" key="2">
    <source>
        <dbReference type="Pfam" id="PF07833"/>
    </source>
</evidence>
<dbReference type="EMBL" id="AFZG01000041">
    <property type="protein sequence ID" value="EHL18784.1"/>
    <property type="molecule type" value="Genomic_DNA"/>
</dbReference>
<dbReference type="InterPro" id="IPR012854">
    <property type="entry name" value="Cu_amine_oxidase-like_N"/>
</dbReference>
<dbReference type="AlphaFoldDB" id="G9XEC6"/>
<comment type="caution">
    <text evidence="3">The sequence shown here is derived from an EMBL/GenBank/DDBJ whole genome shotgun (WGS) entry which is preliminary data.</text>
</comment>
<name>G9XEC6_9FIRM</name>
<dbReference type="STRING" id="796937.HMPREF9630_01863"/>
<keyword evidence="1" id="KW-0732">Signal</keyword>
<feature type="signal peptide" evidence="1">
    <location>
        <begin position="1"/>
        <end position="24"/>
    </location>
</feature>
<proteinExistence type="predicted"/>
<organism evidence="3 4">
    <name type="scientific">Peptoanaerobacter stomatis</name>
    <dbReference type="NCBI Taxonomy" id="796937"/>
    <lineage>
        <taxon>Bacteria</taxon>
        <taxon>Bacillati</taxon>
        <taxon>Bacillota</taxon>
        <taxon>Clostridia</taxon>
        <taxon>Peptostreptococcales</taxon>
        <taxon>Filifactoraceae</taxon>
        <taxon>Peptoanaerobacter</taxon>
    </lineage>
</organism>
<dbReference type="SUPFAM" id="SSF55383">
    <property type="entry name" value="Copper amine oxidase, domain N"/>
    <property type="match status" value="1"/>
</dbReference>
<evidence type="ECO:0000256" key="1">
    <source>
        <dbReference type="SAM" id="SignalP"/>
    </source>
</evidence>
<sequence length="544" mass="58993">MKKFFVGMTAMALLVSAFGVNSFAEGSKTVKVDKVQTVGALDEQKGSMIEIRESEKDSWGDSVTFELKLPTNVKWNAKTIVNGHNKPQIDGNSLKITMKTNPKYQEVAYVVPYFDVDKHAEKGDISVIISRGVSGDKDESVVIAKISDYGVNISSSYERAPKNSKSIPVEITVTEAVQDSILPGSPYGLSFDNATVDEKSVKIEQLNGRDKLEVSAVKENYAEFKLTENSSNINKFVIKLNIMPKKDFVGDITATFDGRGIENMSSVVAKVYDAINVDERKPDSITLGLGNQKLADLSFVETSAGALSEGEYILKLDPEYKGSVFSSVKLEAEGNIKVGSADVKNGTILFKVSGASTEPSKLTFSDLKFTIDRFGYEGDYTLSLANAKTPNDIIAKVTLFNVNAVAPETVKTPVSNGIEFVIGSAEYKVTKDGNTEQKTLDVAPYIAKGNRTMLPLRAVAETLDMEVKWDAKTSTATLNSKDNTQTVVLTIGNKTMLVNGKEVALDSAPEIKDARTFLPVAQIANALNVKTAWDASTKTVTLSK</sequence>
<dbReference type="Gene3D" id="3.30.457.10">
    <property type="entry name" value="Copper amine oxidase-like, N-terminal domain"/>
    <property type="match status" value="1"/>
</dbReference>
<reference evidence="3 4" key="1">
    <citation type="submission" date="2011-08" db="EMBL/GenBank/DDBJ databases">
        <title>The Genome Sequence of Eubacteriaceae bacterium CM5.</title>
        <authorList>
            <consortium name="The Broad Institute Genome Sequencing Platform"/>
            <person name="Earl A."/>
            <person name="Ward D."/>
            <person name="Feldgarden M."/>
            <person name="Gevers D."/>
            <person name="Sizova M."/>
            <person name="Hazen A."/>
            <person name="Epstein S."/>
            <person name="Young S.K."/>
            <person name="Zeng Q."/>
            <person name="Gargeya S."/>
            <person name="Fitzgerald M."/>
            <person name="Haas B."/>
            <person name="Abouelleil A."/>
            <person name="Alvarado L."/>
            <person name="Arachchi H.M."/>
            <person name="Berlin A."/>
            <person name="Brown A."/>
            <person name="Chapman S.B."/>
            <person name="Chen Z."/>
            <person name="Dunbar C."/>
            <person name="Freedman E."/>
            <person name="Gearin G."/>
            <person name="Gellesch M."/>
            <person name="Goldberg J."/>
            <person name="Griggs A."/>
            <person name="Gujja S."/>
            <person name="Heiman D."/>
            <person name="Howarth C."/>
            <person name="Larson L."/>
            <person name="Lui A."/>
            <person name="MacDonald P.J.P."/>
            <person name="Montmayeur A."/>
            <person name="Murphy C."/>
            <person name="Neiman D."/>
            <person name="Pearson M."/>
            <person name="Priest M."/>
            <person name="Roberts A."/>
            <person name="Saif S."/>
            <person name="Shea T."/>
            <person name="Shenoy N."/>
            <person name="Sisk P."/>
            <person name="Stolte C."/>
            <person name="Sykes S."/>
            <person name="Wortman J."/>
            <person name="Nusbaum C."/>
            <person name="Birren B."/>
        </authorList>
    </citation>
    <scope>NUCLEOTIDE SEQUENCE [LARGE SCALE GENOMIC DNA]</scope>
    <source>
        <strain evidence="3 4">CM5</strain>
    </source>
</reference>
<accession>G9XEC6</accession>
<dbReference type="Proteomes" id="UP000003379">
    <property type="component" value="Unassembled WGS sequence"/>
</dbReference>
<dbReference type="InterPro" id="IPR036582">
    <property type="entry name" value="Mao_N_sf"/>
</dbReference>